<gene>
    <name evidence="14" type="primary">ERG24</name>
    <name evidence="14" type="ORF">SLS62_008243</name>
</gene>
<evidence type="ECO:0000256" key="6">
    <source>
        <dbReference type="ARBA" id="ARBA00022989"/>
    </source>
</evidence>
<evidence type="ECO:0000256" key="12">
    <source>
        <dbReference type="ARBA" id="ARBA00023221"/>
    </source>
</evidence>
<dbReference type="GO" id="GO:0006696">
    <property type="term" value="P:ergosterol biosynthetic process"/>
    <property type="evidence" value="ECO:0007669"/>
    <property type="project" value="TreeGrafter"/>
</dbReference>
<keyword evidence="3 13" id="KW-0444">Lipid biosynthesis</keyword>
<dbReference type="AlphaFoldDB" id="A0AAN9UJ96"/>
<dbReference type="GO" id="GO:0050613">
    <property type="term" value="F:Delta14-sterol reductase activity"/>
    <property type="evidence" value="ECO:0007669"/>
    <property type="project" value="TreeGrafter"/>
</dbReference>
<feature type="transmembrane region" description="Helical" evidence="13">
    <location>
        <begin position="251"/>
        <end position="270"/>
    </location>
</feature>
<evidence type="ECO:0000256" key="8">
    <source>
        <dbReference type="ARBA" id="ARBA00023011"/>
    </source>
</evidence>
<dbReference type="PANTHER" id="PTHR21257">
    <property type="entry name" value="DELTA(14)-STEROL REDUCTASE"/>
    <property type="match status" value="1"/>
</dbReference>
<keyword evidence="9 13" id="KW-0443">Lipid metabolism</keyword>
<dbReference type="InterPro" id="IPR018083">
    <property type="entry name" value="Sterol_reductase_CS"/>
</dbReference>
<evidence type="ECO:0000256" key="1">
    <source>
        <dbReference type="ARBA" id="ARBA00004141"/>
    </source>
</evidence>
<feature type="transmembrane region" description="Helical" evidence="13">
    <location>
        <begin position="119"/>
        <end position="141"/>
    </location>
</feature>
<evidence type="ECO:0000256" key="13">
    <source>
        <dbReference type="RuleBase" id="RU369120"/>
    </source>
</evidence>
<keyword evidence="6 13" id="KW-1133">Transmembrane helix</keyword>
<evidence type="ECO:0000256" key="10">
    <source>
        <dbReference type="ARBA" id="ARBA00023136"/>
    </source>
</evidence>
<sequence>MAPKTKNTEPPHGYEFGGPFGAAAITFGTPFLCYLFTFACNDITGCPAPSLLHPKSLSLEQLKYEVGWPEDGLLGFVSWNATLATLGYYAFNALLYVILPATEAEGTQLRSGGRLKYRLNSFASIVTTLVVLIAGTIAQGAEFPVWTFITDNYLQLLTTNLIIAYSLSVWVYIRSFSVKPPGQNTDNRELAAGGHTGNLIYDFYIGRELNPRVTLPILGEIDIKSYMELRPGLLGWIVLNWAFVAKQYRNFGWVSDSAVFVAAIQTIYVLDSQYMESAILTTMDITTDGFGFMLAFGDVVWVPFMYSTQTRYLATHPVVLGPWGLAGVAAILATGYSIFRASNSQKNTFRTNPNDPSVAHIKYIETKTGSRLMVSGWWGVARHINYLGDLTQAFPYSIPTGFAGYAILSAGTNAEGALKMRDGREVVQGDAKYWGMLFTYFYIVYFAILLIHRDRRDDEKCARKYGADWEKYKKIVKYRIVPGLY</sequence>
<keyword evidence="12 13" id="KW-0753">Steroid metabolism</keyword>
<keyword evidence="11 13" id="KW-1207">Sterol metabolism</keyword>
<evidence type="ECO:0000313" key="14">
    <source>
        <dbReference type="EMBL" id="KAK7749274.1"/>
    </source>
</evidence>
<feature type="transmembrane region" description="Helical" evidence="13">
    <location>
        <begin position="318"/>
        <end position="339"/>
    </location>
</feature>
<dbReference type="InterPro" id="IPR001171">
    <property type="entry name" value="ERG24_DHCR-like"/>
</dbReference>
<dbReference type="GO" id="GO:0005789">
    <property type="term" value="C:endoplasmic reticulum membrane"/>
    <property type="evidence" value="ECO:0007669"/>
    <property type="project" value="TreeGrafter"/>
</dbReference>
<dbReference type="PROSITE" id="PS01017">
    <property type="entry name" value="STEROL_REDUCT_1"/>
    <property type="match status" value="1"/>
</dbReference>
<feature type="transmembrane region" description="Helical" evidence="13">
    <location>
        <begin position="153"/>
        <end position="173"/>
    </location>
</feature>
<comment type="similarity">
    <text evidence="2 13">Belongs to the ERG4/ERG24 family.</text>
</comment>
<dbReference type="Gene3D" id="1.20.120.1630">
    <property type="match status" value="1"/>
</dbReference>
<reference evidence="14 15" key="1">
    <citation type="submission" date="2024-02" db="EMBL/GenBank/DDBJ databases">
        <title>De novo assembly and annotation of 12 fungi associated with fruit tree decline syndrome in Ontario, Canada.</title>
        <authorList>
            <person name="Sulman M."/>
            <person name="Ellouze W."/>
            <person name="Ilyukhin E."/>
        </authorList>
    </citation>
    <scope>NUCLEOTIDE SEQUENCE [LARGE SCALE GENOMIC DNA]</scope>
    <source>
        <strain evidence="14 15">M11/M66-122</strain>
    </source>
</reference>
<comment type="caution">
    <text evidence="14">The sequence shown here is derived from an EMBL/GenBank/DDBJ whole genome shotgun (WGS) entry which is preliminary data.</text>
</comment>
<keyword evidence="10 13" id="KW-0472">Membrane</keyword>
<name>A0AAN9UJ96_9PEZI</name>
<protein>
    <recommendedName>
        <fullName evidence="13">Delta(14)-sterol reductase</fullName>
    </recommendedName>
    <alternativeName>
        <fullName evidence="13">C-14 sterol reductase</fullName>
    </alternativeName>
    <alternativeName>
        <fullName evidence="13">Sterol C14-reductase</fullName>
    </alternativeName>
</protein>
<dbReference type="Pfam" id="PF01222">
    <property type="entry name" value="ERG4_ERG24"/>
    <property type="match status" value="1"/>
</dbReference>
<keyword evidence="5 13" id="KW-0752">Steroid biosynthesis</keyword>
<evidence type="ECO:0000256" key="9">
    <source>
        <dbReference type="ARBA" id="ARBA00023098"/>
    </source>
</evidence>
<evidence type="ECO:0000256" key="5">
    <source>
        <dbReference type="ARBA" id="ARBA00022955"/>
    </source>
</evidence>
<feature type="transmembrane region" description="Helical" evidence="13">
    <location>
        <begin position="433"/>
        <end position="451"/>
    </location>
</feature>
<evidence type="ECO:0000256" key="4">
    <source>
        <dbReference type="ARBA" id="ARBA00022692"/>
    </source>
</evidence>
<proteinExistence type="inferred from homology"/>
<accession>A0AAN9UJ96</accession>
<keyword evidence="4 13" id="KW-0812">Transmembrane</keyword>
<dbReference type="EMBL" id="JAKJXP020000075">
    <property type="protein sequence ID" value="KAK7749274.1"/>
    <property type="molecule type" value="Genomic_DNA"/>
</dbReference>
<evidence type="ECO:0000256" key="11">
    <source>
        <dbReference type="ARBA" id="ARBA00023166"/>
    </source>
</evidence>
<evidence type="ECO:0000256" key="2">
    <source>
        <dbReference type="ARBA" id="ARBA00005402"/>
    </source>
</evidence>
<dbReference type="PROSITE" id="PS01018">
    <property type="entry name" value="STEROL_REDUCT_2"/>
    <property type="match status" value="1"/>
</dbReference>
<evidence type="ECO:0000256" key="7">
    <source>
        <dbReference type="ARBA" id="ARBA00023002"/>
    </source>
</evidence>
<keyword evidence="15" id="KW-1185">Reference proteome</keyword>
<organism evidence="14 15">
    <name type="scientific">Diatrype stigma</name>
    <dbReference type="NCBI Taxonomy" id="117547"/>
    <lineage>
        <taxon>Eukaryota</taxon>
        <taxon>Fungi</taxon>
        <taxon>Dikarya</taxon>
        <taxon>Ascomycota</taxon>
        <taxon>Pezizomycotina</taxon>
        <taxon>Sordariomycetes</taxon>
        <taxon>Xylariomycetidae</taxon>
        <taxon>Xylariales</taxon>
        <taxon>Diatrypaceae</taxon>
        <taxon>Diatrype</taxon>
    </lineage>
</organism>
<evidence type="ECO:0000256" key="3">
    <source>
        <dbReference type="ARBA" id="ARBA00022516"/>
    </source>
</evidence>
<dbReference type="Proteomes" id="UP001320420">
    <property type="component" value="Unassembled WGS sequence"/>
</dbReference>
<comment type="subcellular location">
    <subcellularLocation>
        <location evidence="1">Membrane</location>
        <topology evidence="1">Multi-pass membrane protein</topology>
    </subcellularLocation>
</comment>
<feature type="transmembrane region" description="Helical" evidence="13">
    <location>
        <begin position="76"/>
        <end position="99"/>
    </location>
</feature>
<keyword evidence="7 13" id="KW-0560">Oxidoreductase</keyword>
<dbReference type="PANTHER" id="PTHR21257:SF52">
    <property type="entry name" value="DELTA(14)-STEROL REDUCTASE TM7SF2"/>
    <property type="match status" value="1"/>
</dbReference>
<evidence type="ECO:0000313" key="15">
    <source>
        <dbReference type="Proteomes" id="UP001320420"/>
    </source>
</evidence>
<feature type="transmembrane region" description="Helical" evidence="13">
    <location>
        <begin position="290"/>
        <end position="306"/>
    </location>
</feature>
<keyword evidence="8 13" id="KW-0756">Sterol biosynthesis</keyword>